<comment type="caution">
    <text evidence="6">The sequence shown here is derived from an EMBL/GenBank/DDBJ whole genome shotgun (WGS) entry which is preliminary data.</text>
</comment>
<dbReference type="FunFam" id="3.40.50.720:FF:000084">
    <property type="entry name" value="Short-chain dehydrogenase reductase"/>
    <property type="match status" value="1"/>
</dbReference>
<dbReference type="AlphaFoldDB" id="A0A964UN08"/>
<evidence type="ECO:0000313" key="6">
    <source>
        <dbReference type="EMBL" id="NBE49922.1"/>
    </source>
</evidence>
<dbReference type="EMBL" id="JAAAHS010000002">
    <property type="protein sequence ID" value="NBE49922.1"/>
    <property type="molecule type" value="Genomic_DNA"/>
</dbReference>
<name>A0A964UN08_9ACTN</name>
<comment type="similarity">
    <text evidence="1">Belongs to the short-chain dehydrogenases/reductases (SDR) family.</text>
</comment>
<dbReference type="PANTHER" id="PTHR43943:SF17">
    <property type="entry name" value="3-PHENYLPROPIONATE-DIHYDRODIOL_CINNAMIC ACID-DIHYDRODIOL DEHYDROGENASE"/>
    <property type="match status" value="1"/>
</dbReference>
<keyword evidence="3" id="KW-0560">Oxidoreductase</keyword>
<dbReference type="PANTHER" id="PTHR43943">
    <property type="entry name" value="DEHYDROGENASE/REDUCTASE (SDR FAMILY) MEMBER 4"/>
    <property type="match status" value="1"/>
</dbReference>
<gene>
    <name evidence="6" type="ORF">GUY60_00460</name>
</gene>
<dbReference type="PROSITE" id="PS00061">
    <property type="entry name" value="ADH_SHORT"/>
    <property type="match status" value="1"/>
</dbReference>
<dbReference type="SMART" id="SM00822">
    <property type="entry name" value="PKS_KR"/>
    <property type="match status" value="1"/>
</dbReference>
<dbReference type="SUPFAM" id="SSF51735">
    <property type="entry name" value="NAD(P)-binding Rossmann-fold domains"/>
    <property type="match status" value="1"/>
</dbReference>
<keyword evidence="4" id="KW-0520">NAD</keyword>
<keyword evidence="2" id="KW-0058">Aromatic hydrocarbons catabolism</keyword>
<evidence type="ECO:0000256" key="2">
    <source>
        <dbReference type="ARBA" id="ARBA00022797"/>
    </source>
</evidence>
<feature type="domain" description="Ketoreductase" evidence="5">
    <location>
        <begin position="7"/>
        <end position="182"/>
    </location>
</feature>
<evidence type="ECO:0000256" key="3">
    <source>
        <dbReference type="ARBA" id="ARBA00023002"/>
    </source>
</evidence>
<dbReference type="InterPro" id="IPR057326">
    <property type="entry name" value="KR_dom"/>
</dbReference>
<keyword evidence="7" id="KW-1185">Reference proteome</keyword>
<sequence length="255" mass="26646">MSKYAGKKAVIQGGTHGMGLGVAKALLAEGAEVVLTGRNEANIEAARAELAGEAAHVVRSDAANLDDVRALGGVVEEKLGRIDFLFINVGIAELVPFDQVTEEGYDRIFDINTKGAFFTVQRLAPLINKGGAVLFTTSIADNMGYPGITVYGGAKAALRTFAKGFAAELMPHGIRVNALSPGPIKTPSMGYPAMSDADKDVHEKEMNEISPMKRHGTIEEIAAAALFLAFEATFTTGTEVVVDGGLAQGIIPAAA</sequence>
<evidence type="ECO:0000313" key="7">
    <source>
        <dbReference type="Proteomes" id="UP000598297"/>
    </source>
</evidence>
<evidence type="ECO:0000256" key="4">
    <source>
        <dbReference type="ARBA" id="ARBA00023027"/>
    </source>
</evidence>
<protein>
    <submittedName>
        <fullName evidence="6">SDR family oxidoreductase</fullName>
    </submittedName>
</protein>
<organism evidence="6 7">
    <name type="scientific">Streptomyces boluensis</name>
    <dbReference type="NCBI Taxonomy" id="1775135"/>
    <lineage>
        <taxon>Bacteria</taxon>
        <taxon>Bacillati</taxon>
        <taxon>Actinomycetota</taxon>
        <taxon>Actinomycetes</taxon>
        <taxon>Kitasatosporales</taxon>
        <taxon>Streptomycetaceae</taxon>
        <taxon>Streptomyces</taxon>
    </lineage>
</organism>
<dbReference type="InterPro" id="IPR036291">
    <property type="entry name" value="NAD(P)-bd_dom_sf"/>
</dbReference>
<reference evidence="6" key="1">
    <citation type="submission" date="2020-01" db="EMBL/GenBank/DDBJ databases">
        <title>Whole-genome analyses of novel actinobacteria.</title>
        <authorList>
            <person name="Sahin N."/>
        </authorList>
    </citation>
    <scope>NUCLEOTIDE SEQUENCE</scope>
    <source>
        <strain evidence="6">YC537</strain>
    </source>
</reference>
<proteinExistence type="inferred from homology"/>
<evidence type="ECO:0000259" key="5">
    <source>
        <dbReference type="SMART" id="SM00822"/>
    </source>
</evidence>
<accession>A0A964UN08</accession>
<dbReference type="OrthoDB" id="9803333at2"/>
<dbReference type="CDD" id="cd05233">
    <property type="entry name" value="SDR_c"/>
    <property type="match status" value="1"/>
</dbReference>
<dbReference type="RefSeq" id="WP_161692807.1">
    <property type="nucleotide sequence ID" value="NZ_JAAAHS010000002.1"/>
</dbReference>
<dbReference type="Pfam" id="PF13561">
    <property type="entry name" value="adh_short_C2"/>
    <property type="match status" value="1"/>
</dbReference>
<dbReference type="GO" id="GO:0016491">
    <property type="term" value="F:oxidoreductase activity"/>
    <property type="evidence" value="ECO:0007669"/>
    <property type="project" value="UniProtKB-KW"/>
</dbReference>
<dbReference type="PRINTS" id="PR00081">
    <property type="entry name" value="GDHRDH"/>
</dbReference>
<dbReference type="Proteomes" id="UP000598297">
    <property type="component" value="Unassembled WGS sequence"/>
</dbReference>
<dbReference type="InterPro" id="IPR020904">
    <property type="entry name" value="Sc_DH/Rdtase_CS"/>
</dbReference>
<dbReference type="Gene3D" id="3.40.50.720">
    <property type="entry name" value="NAD(P)-binding Rossmann-like Domain"/>
    <property type="match status" value="1"/>
</dbReference>
<dbReference type="InterPro" id="IPR002347">
    <property type="entry name" value="SDR_fam"/>
</dbReference>
<evidence type="ECO:0000256" key="1">
    <source>
        <dbReference type="ARBA" id="ARBA00006484"/>
    </source>
</evidence>